<organism evidence="2 3">
    <name type="scientific">Mycena belliarum</name>
    <dbReference type="NCBI Taxonomy" id="1033014"/>
    <lineage>
        <taxon>Eukaryota</taxon>
        <taxon>Fungi</taxon>
        <taxon>Dikarya</taxon>
        <taxon>Basidiomycota</taxon>
        <taxon>Agaricomycotina</taxon>
        <taxon>Agaricomycetes</taxon>
        <taxon>Agaricomycetidae</taxon>
        <taxon>Agaricales</taxon>
        <taxon>Marasmiineae</taxon>
        <taxon>Mycenaceae</taxon>
        <taxon>Mycena</taxon>
    </lineage>
</organism>
<comment type="caution">
    <text evidence="2">The sequence shown here is derived from an EMBL/GenBank/DDBJ whole genome shotgun (WGS) entry which is preliminary data.</text>
</comment>
<accession>A0AAD6XL70</accession>
<keyword evidence="3" id="KW-1185">Reference proteome</keyword>
<name>A0AAD6XL70_9AGAR</name>
<proteinExistence type="predicted"/>
<feature type="compositionally biased region" description="Basic residues" evidence="1">
    <location>
        <begin position="478"/>
        <end position="488"/>
    </location>
</feature>
<evidence type="ECO:0000256" key="1">
    <source>
        <dbReference type="SAM" id="MobiDB-lite"/>
    </source>
</evidence>
<dbReference type="EMBL" id="JARJCN010000133">
    <property type="protein sequence ID" value="KAJ7070295.1"/>
    <property type="molecule type" value="Genomic_DNA"/>
</dbReference>
<feature type="region of interest" description="Disordered" evidence="1">
    <location>
        <begin position="446"/>
        <end position="488"/>
    </location>
</feature>
<dbReference type="AlphaFoldDB" id="A0AAD6XL70"/>
<gene>
    <name evidence="2" type="ORF">B0H15DRAFT_957809</name>
</gene>
<evidence type="ECO:0000313" key="3">
    <source>
        <dbReference type="Proteomes" id="UP001222325"/>
    </source>
</evidence>
<protein>
    <submittedName>
        <fullName evidence="2">Uncharacterized protein</fullName>
    </submittedName>
</protein>
<reference evidence="2" key="1">
    <citation type="submission" date="2023-03" db="EMBL/GenBank/DDBJ databases">
        <title>Massive genome expansion in bonnet fungi (Mycena s.s.) driven by repeated elements and novel gene families across ecological guilds.</title>
        <authorList>
            <consortium name="Lawrence Berkeley National Laboratory"/>
            <person name="Harder C.B."/>
            <person name="Miyauchi S."/>
            <person name="Viragh M."/>
            <person name="Kuo A."/>
            <person name="Thoen E."/>
            <person name="Andreopoulos B."/>
            <person name="Lu D."/>
            <person name="Skrede I."/>
            <person name="Drula E."/>
            <person name="Henrissat B."/>
            <person name="Morin E."/>
            <person name="Kohler A."/>
            <person name="Barry K."/>
            <person name="LaButti K."/>
            <person name="Morin E."/>
            <person name="Salamov A."/>
            <person name="Lipzen A."/>
            <person name="Mereny Z."/>
            <person name="Hegedus B."/>
            <person name="Baldrian P."/>
            <person name="Stursova M."/>
            <person name="Weitz H."/>
            <person name="Taylor A."/>
            <person name="Grigoriev I.V."/>
            <person name="Nagy L.G."/>
            <person name="Martin F."/>
            <person name="Kauserud H."/>
        </authorList>
    </citation>
    <scope>NUCLEOTIDE SEQUENCE</scope>
    <source>
        <strain evidence="2">CBHHK173m</strain>
    </source>
</reference>
<evidence type="ECO:0000313" key="2">
    <source>
        <dbReference type="EMBL" id="KAJ7070295.1"/>
    </source>
</evidence>
<dbReference type="Proteomes" id="UP001222325">
    <property type="component" value="Unassembled WGS sequence"/>
</dbReference>
<sequence>MPSLPQELLDSIVGEVEESAALKACATAGPRLCAASQRILLSRLTLRRTASSSYNYTAIRELLEQSPHIARYITRLRFLVTPLASPPSAVDIESLQNVLEKLGHVHRISLEGDRGEWESLPPRIASLLLKTVSRKNLHELHISLIHSIPLAEFSQLVGAAPLMSLRNVSVSLGSPLTQPLALETLVLDRGCDLLCRLLASRELASYTAGLRIRTLRLRSDYSHASAIIAASSTTLVHIRLECYMDTHPSALALPRLPRLQSLEILPAFDPAHVRLLPETLAPLLAPAAAPALSAITATCVPAYHTGPVALDAHSRALLSRLDGVLMAHPAPPRLRWGASARLAGPADFPALAEDVLGAMPRASATGRLSDFPRSRGKDRRTELPLHFGTLNGVDRVRRLPPVATPTLPSKAVVRTSVEPCSHRWHAAMPPWRLSSGSPLQRVEPAQLKTRGCAPNIAWSPRRPHRRRSHRQDGATSPRPRKIPAMKEE</sequence>